<dbReference type="InterPro" id="IPR037294">
    <property type="entry name" value="ABC_BtuC-like"/>
</dbReference>
<keyword evidence="5 8" id="KW-0812">Transmembrane</keyword>
<proteinExistence type="inferred from homology"/>
<dbReference type="PANTHER" id="PTHR30477">
    <property type="entry name" value="ABC-TRANSPORTER METAL-BINDING PROTEIN"/>
    <property type="match status" value="1"/>
</dbReference>
<dbReference type="InterPro" id="IPR001626">
    <property type="entry name" value="ABC_TroCD"/>
</dbReference>
<feature type="transmembrane region" description="Helical" evidence="9">
    <location>
        <begin position="12"/>
        <end position="32"/>
    </location>
</feature>
<keyword evidence="6 9" id="KW-1133">Transmembrane helix</keyword>
<feature type="transmembrane region" description="Helical" evidence="9">
    <location>
        <begin position="240"/>
        <end position="259"/>
    </location>
</feature>
<dbReference type="EMBL" id="AP024202">
    <property type="protein sequence ID" value="BCN93745.1"/>
    <property type="molecule type" value="Genomic_DNA"/>
</dbReference>
<keyword evidence="4" id="KW-1003">Cell membrane</keyword>
<gene>
    <name evidence="10" type="primary">mntD</name>
    <name evidence="10" type="ORF">THMIRHAM_15300</name>
</gene>
<feature type="transmembrane region" description="Helical" evidence="9">
    <location>
        <begin position="265"/>
        <end position="286"/>
    </location>
</feature>
<evidence type="ECO:0000256" key="3">
    <source>
        <dbReference type="ARBA" id="ARBA00022448"/>
    </source>
</evidence>
<feature type="transmembrane region" description="Helical" evidence="9">
    <location>
        <begin position="152"/>
        <end position="171"/>
    </location>
</feature>
<evidence type="ECO:0000313" key="10">
    <source>
        <dbReference type="EMBL" id="BCN93745.1"/>
    </source>
</evidence>
<dbReference type="SUPFAM" id="SSF81345">
    <property type="entry name" value="ABC transporter involved in vitamin B12 uptake, BtuC"/>
    <property type="match status" value="1"/>
</dbReference>
<dbReference type="Gene3D" id="1.10.3470.10">
    <property type="entry name" value="ABC transporter involved in vitamin B12 uptake, BtuC"/>
    <property type="match status" value="1"/>
</dbReference>
<feature type="transmembrane region" description="Helical" evidence="9">
    <location>
        <begin position="93"/>
        <end position="114"/>
    </location>
</feature>
<dbReference type="CDD" id="cd06550">
    <property type="entry name" value="TM_ABC_iron-siderophores_like"/>
    <property type="match status" value="1"/>
</dbReference>
<dbReference type="Proteomes" id="UP001054820">
    <property type="component" value="Chromosome"/>
</dbReference>
<evidence type="ECO:0000256" key="4">
    <source>
        <dbReference type="ARBA" id="ARBA00022475"/>
    </source>
</evidence>
<protein>
    <submittedName>
        <fullName evidence="10">Manganese transport system membrane protein MntD</fullName>
    </submittedName>
</protein>
<comment type="similarity">
    <text evidence="2 8">Belongs to the ABC-3 integral membrane protein family.</text>
</comment>
<keyword evidence="7 9" id="KW-0472">Membrane</keyword>
<organism evidence="10 11">
    <name type="scientific">Thiomicrorhabdus immobilis</name>
    <dbReference type="NCBI Taxonomy" id="2791037"/>
    <lineage>
        <taxon>Bacteria</taxon>
        <taxon>Pseudomonadati</taxon>
        <taxon>Pseudomonadota</taxon>
        <taxon>Gammaproteobacteria</taxon>
        <taxon>Thiotrichales</taxon>
        <taxon>Piscirickettsiaceae</taxon>
        <taxon>Thiomicrorhabdus</taxon>
    </lineage>
</organism>
<evidence type="ECO:0000256" key="5">
    <source>
        <dbReference type="ARBA" id="ARBA00022692"/>
    </source>
</evidence>
<evidence type="ECO:0000256" key="8">
    <source>
        <dbReference type="RuleBase" id="RU003943"/>
    </source>
</evidence>
<comment type="subcellular location">
    <subcellularLocation>
        <location evidence="1 8">Cell membrane</location>
        <topology evidence="1 8">Multi-pass membrane protein</topology>
    </subcellularLocation>
</comment>
<evidence type="ECO:0000256" key="1">
    <source>
        <dbReference type="ARBA" id="ARBA00004651"/>
    </source>
</evidence>
<name>A0ABN6CX88_9GAMM</name>
<dbReference type="PANTHER" id="PTHR30477:SF8">
    <property type="entry name" value="METAL TRANSPORT SYSTEM MEMBRANE PROTEIN CT_070-RELATED"/>
    <property type="match status" value="1"/>
</dbReference>
<evidence type="ECO:0000256" key="6">
    <source>
        <dbReference type="ARBA" id="ARBA00022989"/>
    </source>
</evidence>
<keyword evidence="3 8" id="KW-0813">Transport</keyword>
<feature type="transmembrane region" description="Helical" evidence="9">
    <location>
        <begin position="212"/>
        <end position="233"/>
    </location>
</feature>
<feature type="transmembrane region" description="Helical" evidence="9">
    <location>
        <begin position="37"/>
        <end position="56"/>
    </location>
</feature>
<evidence type="ECO:0000256" key="9">
    <source>
        <dbReference type="SAM" id="Phobius"/>
    </source>
</evidence>
<evidence type="ECO:0000256" key="2">
    <source>
        <dbReference type="ARBA" id="ARBA00008034"/>
    </source>
</evidence>
<dbReference type="RefSeq" id="WP_237261096.1">
    <property type="nucleotide sequence ID" value="NZ_AP024202.1"/>
</dbReference>
<feature type="transmembrane region" description="Helical" evidence="9">
    <location>
        <begin position="183"/>
        <end position="206"/>
    </location>
</feature>
<evidence type="ECO:0000313" key="11">
    <source>
        <dbReference type="Proteomes" id="UP001054820"/>
    </source>
</evidence>
<dbReference type="Pfam" id="PF00950">
    <property type="entry name" value="ABC-3"/>
    <property type="match status" value="1"/>
</dbReference>
<reference evidence="10" key="1">
    <citation type="journal article" date="2022" name="Arch. Microbiol.">
        <title>Thiomicrorhabdus immobilis sp. nov., a mesophilic sulfur-oxidizing bacterium isolated from sediment of a brackish lake in northern Japan.</title>
        <authorList>
            <person name="Kojima H."/>
            <person name="Mochizuki J."/>
            <person name="Kanda M."/>
            <person name="Watanabe T."/>
            <person name="Fukui M."/>
        </authorList>
    </citation>
    <scope>NUCLEOTIDE SEQUENCE</scope>
    <source>
        <strain evidence="10">Am19</strain>
    </source>
</reference>
<sequence>MFAEFGINDIWILATASLVAASTSMIGVFLILRKQALIGDAISHSVLLGIVLAFLLTESRSLPVMLTGAVFIGLLTAWLSDTLHRVGKLQSDASIGIIFTLFFALGVILVSLYAGQIDLDQECVLYGEIAFVPFDTIYFGGTENGVEIGPRAFWGIGIVFLIVLLSIVVAFKRLETIAFHPSLAISLGINVVFWHYFLMTLVSMTTVASFDAVGAILVVALLVIPASSAYLLAKSLKTMLWIAVAYSQAAVLIGYSLAYQLDSSISASIAVSAGLLLFATIVILQINKKRKQSQSLMFNVENPVEFKSK</sequence>
<feature type="transmembrane region" description="Helical" evidence="9">
    <location>
        <begin position="62"/>
        <end position="81"/>
    </location>
</feature>
<accession>A0ABN6CX88</accession>
<keyword evidence="11" id="KW-1185">Reference proteome</keyword>
<evidence type="ECO:0000256" key="7">
    <source>
        <dbReference type="ARBA" id="ARBA00023136"/>
    </source>
</evidence>